<dbReference type="KEGG" id="nmu:Nmul_A0293"/>
<feature type="transmembrane region" description="Helical" evidence="1">
    <location>
        <begin position="142"/>
        <end position="164"/>
    </location>
</feature>
<dbReference type="Proteomes" id="UP000002718">
    <property type="component" value="Chromosome"/>
</dbReference>
<feature type="transmembrane region" description="Helical" evidence="1">
    <location>
        <begin position="47"/>
        <end position="67"/>
    </location>
</feature>
<proteinExistence type="predicted"/>
<feature type="transmembrane region" description="Helical" evidence="1">
    <location>
        <begin position="418"/>
        <end position="436"/>
    </location>
</feature>
<feature type="transmembrane region" description="Helical" evidence="1">
    <location>
        <begin position="171"/>
        <end position="195"/>
    </location>
</feature>
<reference evidence="2 3" key="2">
    <citation type="journal article" date="2008" name="Appl. Environ. Microbiol.">
        <title>Complete genome sequence of Nitrosospira multiformis, an ammonia-oxidizing bacterium from the soil environment.</title>
        <authorList>
            <person name="Norton J.M."/>
            <person name="Klotz M.G."/>
            <person name="Stein L.Y."/>
            <person name="Arp D.J."/>
            <person name="Bottomley P.J."/>
            <person name="Chain P.S."/>
            <person name="Hauser L.J."/>
            <person name="Land M.L."/>
            <person name="Larimer F.W."/>
            <person name="Shin M.W."/>
            <person name="Starkenburg S.R."/>
        </authorList>
    </citation>
    <scope>NUCLEOTIDE SEQUENCE [LARGE SCALE GENOMIC DNA]</scope>
    <source>
        <strain evidence="3">ATCC 25196 / NCIMB 11849 / C 71</strain>
    </source>
</reference>
<feature type="transmembrane region" description="Helical" evidence="1">
    <location>
        <begin position="448"/>
        <end position="473"/>
    </location>
</feature>
<dbReference type="eggNOG" id="ENOG5033FDS">
    <property type="taxonomic scope" value="Bacteria"/>
</dbReference>
<sequence length="612" mass="67863">MNFTKNNPESYLSFLVVKSVLFWLVAILASMTILTHIAQVSGITFKIYARLGLFLTLGMSLLAWNFFRRQYGQRVLQDLGTLSFLILTGLGGAFISSFFHTGAGKVSFDLFYYVPNAVYYLQNPDLPMGFAIHFMEAGSEPITSYFGATSLPYEYTLGVLAYFLNIPYLSAFFLVSPALLGFLIPLTLFYLVAQFVDPKPAAVGALFAVAIILLLGETPRTPGTWSFPNVFIGKVFFLSTGIPLFAAATINFFRTYSLSDWMLTFAVTTAMVGATSSSMALLPVLTIAVVIACAAANEGSYKQFLKNAITYAFSLSYLVLYTLLMFLNFHSDLSANSPVNEDFPVTFLGHAGFFFEKSGPATPLALLGATVLGLLMTSGKTRRFLLAWIGAALVLFLNPIVSPFIIKYLTTPNIYWRVFYVYPLPLLLGLTGAGLYEYVEKYSRTVRLAFISGTVFLLFIAHFVPFTTSVLYLRTEFGWPRYKLPARFEKAASDVIAVVPPGPMLAPLPVNGIITMLSGNYPQMRVFTDAERVWFRERGLGTEIDQRICASEFVNGDEPDCLPAFQTLLEYENLRSVVIAKNTAADPRVQNALTRNGFANSKEIGDLLVYWR</sequence>
<gene>
    <name evidence="2" type="ordered locus">Nmul_A0293</name>
</gene>
<evidence type="ECO:0000256" key="1">
    <source>
        <dbReference type="SAM" id="Phobius"/>
    </source>
</evidence>
<name>Q2YCC0_NITMU</name>
<reference evidence="3" key="1">
    <citation type="submission" date="2005-08" db="EMBL/GenBank/DDBJ databases">
        <title>Complete sequence of chromosome 1 of Nitrosospira multiformis ATCC 25196.</title>
        <authorList>
            <person name="Copeland A."/>
            <person name="Lucas S."/>
            <person name="Lapidus A."/>
            <person name="Barry K."/>
            <person name="Detter J.C."/>
            <person name="Glavina T."/>
            <person name="Hammon N."/>
            <person name="Israni S."/>
            <person name="Pitluck S."/>
            <person name="Chain P."/>
            <person name="Malfatti S."/>
            <person name="Shin M."/>
            <person name="Vergez L."/>
            <person name="Schmutz J."/>
            <person name="Larimer F."/>
            <person name="Land M."/>
            <person name="Hauser L."/>
            <person name="Kyrpides N."/>
            <person name="Lykidis A."/>
            <person name="Richardson P."/>
        </authorList>
    </citation>
    <scope>NUCLEOTIDE SEQUENCE [LARGE SCALE GENOMIC DNA]</scope>
    <source>
        <strain evidence="3">ATCC 25196 / NCIMB 11849 / C 71</strain>
    </source>
</reference>
<dbReference type="RefSeq" id="WP_011379655.1">
    <property type="nucleotide sequence ID" value="NC_007614.1"/>
</dbReference>
<feature type="transmembrane region" description="Helical" evidence="1">
    <location>
        <begin position="308"/>
        <end position="329"/>
    </location>
</feature>
<keyword evidence="1" id="KW-1133">Transmembrane helix</keyword>
<dbReference type="OrthoDB" id="7068406at2"/>
<dbReference type="EMBL" id="CP000103">
    <property type="protein sequence ID" value="ABB73601.1"/>
    <property type="molecule type" value="Genomic_DNA"/>
</dbReference>
<feature type="transmembrane region" description="Helical" evidence="1">
    <location>
        <begin position="384"/>
        <end position="406"/>
    </location>
</feature>
<protein>
    <submittedName>
        <fullName evidence="2">Uncharacterized protein</fullName>
    </submittedName>
</protein>
<feature type="transmembrane region" description="Helical" evidence="1">
    <location>
        <begin position="201"/>
        <end position="219"/>
    </location>
</feature>
<keyword evidence="1" id="KW-0812">Transmembrane</keyword>
<keyword evidence="1" id="KW-0472">Membrane</keyword>
<dbReference type="STRING" id="323848.Nmul_A0293"/>
<feature type="transmembrane region" description="Helical" evidence="1">
    <location>
        <begin position="79"/>
        <end position="99"/>
    </location>
</feature>
<feature type="transmembrane region" description="Helical" evidence="1">
    <location>
        <begin position="231"/>
        <end position="253"/>
    </location>
</feature>
<feature type="transmembrane region" description="Helical" evidence="1">
    <location>
        <begin position="12"/>
        <end position="35"/>
    </location>
</feature>
<keyword evidence="3" id="KW-1185">Reference proteome</keyword>
<feature type="transmembrane region" description="Helical" evidence="1">
    <location>
        <begin position="265"/>
        <end position="296"/>
    </location>
</feature>
<dbReference type="AlphaFoldDB" id="Q2YCC0"/>
<organism evidence="2 3">
    <name type="scientific">Nitrosospira multiformis (strain ATCC 25196 / NCIMB 11849 / C 71)</name>
    <dbReference type="NCBI Taxonomy" id="323848"/>
    <lineage>
        <taxon>Bacteria</taxon>
        <taxon>Pseudomonadati</taxon>
        <taxon>Pseudomonadota</taxon>
        <taxon>Betaproteobacteria</taxon>
        <taxon>Nitrosomonadales</taxon>
        <taxon>Nitrosomonadaceae</taxon>
        <taxon>Nitrosospira</taxon>
    </lineage>
</organism>
<evidence type="ECO:0000313" key="3">
    <source>
        <dbReference type="Proteomes" id="UP000002718"/>
    </source>
</evidence>
<feature type="transmembrane region" description="Helical" evidence="1">
    <location>
        <begin position="360"/>
        <end position="377"/>
    </location>
</feature>
<dbReference type="HOGENOM" id="CLU_471676_0_0_4"/>
<evidence type="ECO:0000313" key="2">
    <source>
        <dbReference type="EMBL" id="ABB73601.1"/>
    </source>
</evidence>
<accession>Q2YCC0</accession>